<evidence type="ECO:0000256" key="1">
    <source>
        <dbReference type="PROSITE-ProRule" id="PRU00175"/>
    </source>
</evidence>
<gene>
    <name evidence="3" type="ORF">V6N12_060192</name>
</gene>
<evidence type="ECO:0000313" key="4">
    <source>
        <dbReference type="Proteomes" id="UP001472677"/>
    </source>
</evidence>
<dbReference type="PANTHER" id="PTHR47258">
    <property type="match status" value="1"/>
</dbReference>
<dbReference type="Pfam" id="PF13639">
    <property type="entry name" value="zf-RING_2"/>
    <property type="match status" value="1"/>
</dbReference>
<evidence type="ECO:0000313" key="3">
    <source>
        <dbReference type="EMBL" id="KAK8529410.1"/>
    </source>
</evidence>
<keyword evidence="1" id="KW-0479">Metal-binding</keyword>
<keyword evidence="1" id="KW-0863">Zinc-finger</keyword>
<dbReference type="SUPFAM" id="SSF57850">
    <property type="entry name" value="RING/U-box"/>
    <property type="match status" value="1"/>
</dbReference>
<name>A0ABR2D3R3_9ROSI</name>
<comment type="caution">
    <text evidence="3">The sequence shown here is derived from an EMBL/GenBank/DDBJ whole genome shotgun (WGS) entry which is preliminary data.</text>
</comment>
<keyword evidence="4" id="KW-1185">Reference proteome</keyword>
<dbReference type="InterPro" id="IPR001841">
    <property type="entry name" value="Znf_RING"/>
</dbReference>
<sequence>MPAQVGAVRGADNDDGYWKLAASADAGTECPFCSFEVEEGEEICVLICCHVFHRFCLETWARHRNPACPLCPGPPELTGSLVYETYRRRCYGFRVSSL</sequence>
<keyword evidence="1" id="KW-0862">Zinc</keyword>
<accession>A0ABR2D3R3</accession>
<proteinExistence type="predicted"/>
<dbReference type="EMBL" id="JBBPBM010000036">
    <property type="protein sequence ID" value="KAK8529410.1"/>
    <property type="molecule type" value="Genomic_DNA"/>
</dbReference>
<dbReference type="InterPro" id="IPR044249">
    <property type="entry name" value="XERICO-like"/>
</dbReference>
<dbReference type="PROSITE" id="PS50089">
    <property type="entry name" value="ZF_RING_2"/>
    <property type="match status" value="1"/>
</dbReference>
<dbReference type="Proteomes" id="UP001472677">
    <property type="component" value="Unassembled WGS sequence"/>
</dbReference>
<evidence type="ECO:0000259" key="2">
    <source>
        <dbReference type="PROSITE" id="PS50089"/>
    </source>
</evidence>
<organism evidence="3 4">
    <name type="scientific">Hibiscus sabdariffa</name>
    <name type="common">roselle</name>
    <dbReference type="NCBI Taxonomy" id="183260"/>
    <lineage>
        <taxon>Eukaryota</taxon>
        <taxon>Viridiplantae</taxon>
        <taxon>Streptophyta</taxon>
        <taxon>Embryophyta</taxon>
        <taxon>Tracheophyta</taxon>
        <taxon>Spermatophyta</taxon>
        <taxon>Magnoliopsida</taxon>
        <taxon>eudicotyledons</taxon>
        <taxon>Gunneridae</taxon>
        <taxon>Pentapetalae</taxon>
        <taxon>rosids</taxon>
        <taxon>malvids</taxon>
        <taxon>Malvales</taxon>
        <taxon>Malvaceae</taxon>
        <taxon>Malvoideae</taxon>
        <taxon>Hibiscus</taxon>
    </lineage>
</organism>
<feature type="domain" description="RING-type" evidence="2">
    <location>
        <begin position="30"/>
        <end position="71"/>
    </location>
</feature>
<reference evidence="3 4" key="1">
    <citation type="journal article" date="2024" name="G3 (Bethesda)">
        <title>Genome assembly of Hibiscus sabdariffa L. provides insights into metabolisms of medicinal natural products.</title>
        <authorList>
            <person name="Kim T."/>
        </authorList>
    </citation>
    <scope>NUCLEOTIDE SEQUENCE [LARGE SCALE GENOMIC DNA]</scope>
    <source>
        <strain evidence="3">TK-2024</strain>
        <tissue evidence="3">Old leaves</tissue>
    </source>
</reference>
<protein>
    <recommendedName>
        <fullName evidence="2">RING-type domain-containing protein</fullName>
    </recommendedName>
</protein>
<dbReference type="Gene3D" id="3.30.40.10">
    <property type="entry name" value="Zinc/RING finger domain, C3HC4 (zinc finger)"/>
    <property type="match status" value="1"/>
</dbReference>
<dbReference type="InterPro" id="IPR013083">
    <property type="entry name" value="Znf_RING/FYVE/PHD"/>
</dbReference>
<dbReference type="PANTHER" id="PTHR47258:SF1">
    <property type="entry name" value="E3 UBIQUITIN-PROTEIN LIGASE XERICO-RELATED"/>
    <property type="match status" value="1"/>
</dbReference>